<evidence type="ECO:0000313" key="2">
    <source>
        <dbReference type="Proteomes" id="UP001325680"/>
    </source>
</evidence>
<proteinExistence type="predicted"/>
<dbReference type="InterPro" id="IPR051532">
    <property type="entry name" value="Ester_Hydrolysis_Enzymes"/>
</dbReference>
<keyword evidence="2" id="KW-1185">Reference proteome</keyword>
<dbReference type="Proteomes" id="UP001325680">
    <property type="component" value="Chromosome"/>
</dbReference>
<dbReference type="Pfam" id="PF00657">
    <property type="entry name" value="Lipase_GDSL"/>
    <property type="match status" value="1"/>
</dbReference>
<dbReference type="PANTHER" id="PTHR30383">
    <property type="entry name" value="THIOESTERASE 1/PROTEASE 1/LYSOPHOSPHOLIPASE L1"/>
    <property type="match status" value="1"/>
</dbReference>
<dbReference type="RefSeq" id="WP_114789108.1">
    <property type="nucleotide sequence ID" value="NZ_CP139960.1"/>
</dbReference>
<name>A0ABZ0WB39_9BACT</name>
<dbReference type="PANTHER" id="PTHR30383:SF5">
    <property type="entry name" value="SGNH HYDROLASE-TYPE ESTERASE DOMAIN-CONTAINING PROTEIN"/>
    <property type="match status" value="1"/>
</dbReference>
<sequence>MKIISYLLLCWAILVSFNVKSQEVSLFKKGERVVFVGNSITHGGRYHANIWLYYMTRFPDMPITIVNAGIGGEIAEQMYKRLETDVYAKKPSVIAVTFGMNDTGYFEFLQSDSAQKTKEKLERSYKALQQMEASFNKHPEVKKIIVAGSPYDETSKFGKNNMFPGKANAMLKVALFQEAAAKKSGWGFVDFTRPMTAINLREQAKDSTYTLIGNDRIHPGVDGHLVMAYLFLKAQGLAHTKVADFTVNAAASRVEKQVNCVISNIRSKPGVVQFDYLARSLPFPVDTMSTGEWGAMQRREADALNVIPFNKEMNEEILRVKGLNGSRYMVKIDNYKIGEWSGAQLNAGINMAEIRRTPQYEQAMAIKRLNEERWQIERRFRDYAWMEYDFLMDKGLLMKGDLATVDTIYRHINEGFVRGNLDNYLKARYPEVRQGWQRQMDVLVEQIYRINKPRKHSFYISEVK</sequence>
<keyword evidence="1" id="KW-0378">Hydrolase</keyword>
<organism evidence="1 2">
    <name type="scientific">Niabella yanshanensis</name>
    <dbReference type="NCBI Taxonomy" id="577386"/>
    <lineage>
        <taxon>Bacteria</taxon>
        <taxon>Pseudomonadati</taxon>
        <taxon>Bacteroidota</taxon>
        <taxon>Chitinophagia</taxon>
        <taxon>Chitinophagales</taxon>
        <taxon>Chitinophagaceae</taxon>
        <taxon>Niabella</taxon>
    </lineage>
</organism>
<dbReference type="EC" id="3.1.-.-" evidence="1"/>
<protein>
    <submittedName>
        <fullName evidence="1">SGNH/GDSL hydrolase family protein</fullName>
        <ecNumber evidence="1">3.1.-.-</ecNumber>
    </submittedName>
</protein>
<dbReference type="Gene3D" id="3.40.50.1110">
    <property type="entry name" value="SGNH hydrolase"/>
    <property type="match status" value="1"/>
</dbReference>
<dbReference type="InterPro" id="IPR001087">
    <property type="entry name" value="GDSL"/>
</dbReference>
<dbReference type="CDD" id="cd01834">
    <property type="entry name" value="SGNH_hydrolase_like_2"/>
    <property type="match status" value="1"/>
</dbReference>
<dbReference type="GO" id="GO:0016787">
    <property type="term" value="F:hydrolase activity"/>
    <property type="evidence" value="ECO:0007669"/>
    <property type="project" value="UniProtKB-KW"/>
</dbReference>
<evidence type="ECO:0000313" key="1">
    <source>
        <dbReference type="EMBL" id="WQD39687.1"/>
    </source>
</evidence>
<reference evidence="1 2" key="1">
    <citation type="submission" date="2023-12" db="EMBL/GenBank/DDBJ databases">
        <title>Genome sequencing and assembly of bacterial species from a model synthetic community.</title>
        <authorList>
            <person name="Hogle S.L."/>
        </authorList>
    </citation>
    <scope>NUCLEOTIDE SEQUENCE [LARGE SCALE GENOMIC DNA]</scope>
    <source>
        <strain evidence="1 2">HAMBI_3031</strain>
    </source>
</reference>
<dbReference type="InterPro" id="IPR036514">
    <property type="entry name" value="SGNH_hydro_sf"/>
</dbReference>
<accession>A0ABZ0WB39</accession>
<dbReference type="EMBL" id="CP139960">
    <property type="protein sequence ID" value="WQD39687.1"/>
    <property type="molecule type" value="Genomic_DNA"/>
</dbReference>
<gene>
    <name evidence="1" type="ORF">U0035_05940</name>
</gene>
<dbReference type="SUPFAM" id="SSF52266">
    <property type="entry name" value="SGNH hydrolase"/>
    <property type="match status" value="1"/>
</dbReference>